<sequence>YVSVKRDPAIQEARMKLPVCGEEQSIMETIQANPVTVICGETGSGKTTQVPQFLYEAGYGHPDSEHPGMIGVTQPRRVAAVSMAHRVAQELNVTDEQVSYQASRTSMPWSIRFDTTVSARTAIKFMTDGVLLRELANDFLLSRYSVIIIDEAHERTINTDILIGVISRVLKLREEMAATDPSVKPLRVIIMSATLRVSDFTENTTLFSVPPPVINVDARRFPVQIHFNRRTPHDHIAEAFKKVCKIHRQLPEGGILVFLTGQNEITDLCRKL</sequence>
<dbReference type="InterPro" id="IPR011545">
    <property type="entry name" value="DEAD/DEAH_box_helicase_dom"/>
</dbReference>
<dbReference type="PANTHER" id="PTHR18934">
    <property type="entry name" value="ATP-DEPENDENT RNA HELICASE"/>
    <property type="match status" value="1"/>
</dbReference>
<keyword evidence="4 9" id="KW-0378">Hydrolase</keyword>
<dbReference type="PROSITE" id="PS00690">
    <property type="entry name" value="DEAH_ATP_HELICASE"/>
    <property type="match status" value="1"/>
</dbReference>
<dbReference type="SMART" id="SM00487">
    <property type="entry name" value="DEXDc"/>
    <property type="match status" value="1"/>
</dbReference>
<evidence type="ECO:0000256" key="2">
    <source>
        <dbReference type="ARBA" id="ARBA00012552"/>
    </source>
</evidence>
<dbReference type="FunFam" id="3.40.50.300:FF:000637">
    <property type="entry name" value="ATP-dependent RNA helicase DHX37/DHR1"/>
    <property type="match status" value="1"/>
</dbReference>
<dbReference type="PANTHER" id="PTHR18934:SF99">
    <property type="entry name" value="ATP-DEPENDENT RNA HELICASE DHX37-RELATED"/>
    <property type="match status" value="1"/>
</dbReference>
<feature type="non-terminal residue" evidence="9">
    <location>
        <position position="1"/>
    </location>
</feature>
<dbReference type="CDD" id="cd17982">
    <property type="entry name" value="DEXHc_DHX37"/>
    <property type="match status" value="1"/>
</dbReference>
<organism evidence="9 10">
    <name type="scientific">Syncephalis pseudoplumigaleata</name>
    <dbReference type="NCBI Taxonomy" id="1712513"/>
    <lineage>
        <taxon>Eukaryota</taxon>
        <taxon>Fungi</taxon>
        <taxon>Fungi incertae sedis</taxon>
        <taxon>Zoopagomycota</taxon>
        <taxon>Zoopagomycotina</taxon>
        <taxon>Zoopagomycetes</taxon>
        <taxon>Zoopagales</taxon>
        <taxon>Piptocephalidaceae</taxon>
        <taxon>Syncephalis</taxon>
    </lineage>
</organism>
<evidence type="ECO:0000256" key="6">
    <source>
        <dbReference type="ARBA" id="ARBA00022840"/>
    </source>
</evidence>
<dbReference type="PROSITE" id="PS51192">
    <property type="entry name" value="HELICASE_ATP_BIND_1"/>
    <property type="match status" value="1"/>
</dbReference>
<gene>
    <name evidence="9" type="ORF">SYNPS1DRAFT_2720</name>
</gene>
<name>A0A4P9YTP8_9FUNG</name>
<evidence type="ECO:0000313" key="10">
    <source>
        <dbReference type="Proteomes" id="UP000278143"/>
    </source>
</evidence>
<comment type="similarity">
    <text evidence="1">Belongs to the DEAD box helicase family. DEAH subfamily.</text>
</comment>
<proteinExistence type="inferred from homology"/>
<dbReference type="GO" id="GO:0005524">
    <property type="term" value="F:ATP binding"/>
    <property type="evidence" value="ECO:0007669"/>
    <property type="project" value="UniProtKB-KW"/>
</dbReference>
<dbReference type="SMART" id="SM00382">
    <property type="entry name" value="AAA"/>
    <property type="match status" value="1"/>
</dbReference>
<keyword evidence="6" id="KW-0067">ATP-binding</keyword>
<dbReference type="InterPro" id="IPR014001">
    <property type="entry name" value="Helicase_ATP-bd"/>
</dbReference>
<dbReference type="Pfam" id="PF00270">
    <property type="entry name" value="DEAD"/>
    <property type="match status" value="1"/>
</dbReference>
<dbReference type="InterPro" id="IPR027417">
    <property type="entry name" value="P-loop_NTPase"/>
</dbReference>
<accession>A0A4P9YTP8</accession>
<keyword evidence="5" id="KW-0347">Helicase</keyword>
<dbReference type="InterPro" id="IPR003593">
    <property type="entry name" value="AAA+_ATPase"/>
</dbReference>
<dbReference type="AlphaFoldDB" id="A0A4P9YTP8"/>
<dbReference type="Proteomes" id="UP000278143">
    <property type="component" value="Unassembled WGS sequence"/>
</dbReference>
<evidence type="ECO:0000256" key="5">
    <source>
        <dbReference type="ARBA" id="ARBA00022806"/>
    </source>
</evidence>
<evidence type="ECO:0000256" key="4">
    <source>
        <dbReference type="ARBA" id="ARBA00022801"/>
    </source>
</evidence>
<keyword evidence="3" id="KW-0547">Nucleotide-binding</keyword>
<dbReference type="InterPro" id="IPR002464">
    <property type="entry name" value="DNA/RNA_helicase_DEAH_CS"/>
</dbReference>
<dbReference type="EMBL" id="KZ991233">
    <property type="protein sequence ID" value="RKP23184.1"/>
    <property type="molecule type" value="Genomic_DNA"/>
</dbReference>
<feature type="non-terminal residue" evidence="9">
    <location>
        <position position="272"/>
    </location>
</feature>
<dbReference type="GO" id="GO:0003723">
    <property type="term" value="F:RNA binding"/>
    <property type="evidence" value="ECO:0007669"/>
    <property type="project" value="TreeGrafter"/>
</dbReference>
<keyword evidence="10" id="KW-1185">Reference proteome</keyword>
<dbReference type="OrthoDB" id="10253254at2759"/>
<dbReference type="GO" id="GO:0003724">
    <property type="term" value="F:RNA helicase activity"/>
    <property type="evidence" value="ECO:0007669"/>
    <property type="project" value="UniProtKB-EC"/>
</dbReference>
<feature type="domain" description="Helicase ATP-binding" evidence="8">
    <location>
        <begin position="27"/>
        <end position="213"/>
    </location>
</feature>
<reference evidence="10" key="1">
    <citation type="journal article" date="2018" name="Nat. Microbiol.">
        <title>Leveraging single-cell genomics to expand the fungal tree of life.</title>
        <authorList>
            <person name="Ahrendt S.R."/>
            <person name="Quandt C.A."/>
            <person name="Ciobanu D."/>
            <person name="Clum A."/>
            <person name="Salamov A."/>
            <person name="Andreopoulos B."/>
            <person name="Cheng J.F."/>
            <person name="Woyke T."/>
            <person name="Pelin A."/>
            <person name="Henrissat B."/>
            <person name="Reynolds N.K."/>
            <person name="Benny G.L."/>
            <person name="Smith M.E."/>
            <person name="James T.Y."/>
            <person name="Grigoriev I.V."/>
        </authorList>
    </citation>
    <scope>NUCLEOTIDE SEQUENCE [LARGE SCALE GENOMIC DNA]</scope>
    <source>
        <strain evidence="10">Benny S71-1</strain>
    </source>
</reference>
<dbReference type="GO" id="GO:0016787">
    <property type="term" value="F:hydrolase activity"/>
    <property type="evidence" value="ECO:0007669"/>
    <property type="project" value="UniProtKB-KW"/>
</dbReference>
<dbReference type="SUPFAM" id="SSF52540">
    <property type="entry name" value="P-loop containing nucleoside triphosphate hydrolases"/>
    <property type="match status" value="1"/>
</dbReference>
<protein>
    <recommendedName>
        <fullName evidence="2">RNA helicase</fullName>
        <ecNumber evidence="2">3.6.4.13</ecNumber>
    </recommendedName>
</protein>
<evidence type="ECO:0000259" key="8">
    <source>
        <dbReference type="PROSITE" id="PS51192"/>
    </source>
</evidence>
<comment type="catalytic activity">
    <reaction evidence="7">
        <text>ATP + H2O = ADP + phosphate + H(+)</text>
        <dbReference type="Rhea" id="RHEA:13065"/>
        <dbReference type="ChEBI" id="CHEBI:15377"/>
        <dbReference type="ChEBI" id="CHEBI:15378"/>
        <dbReference type="ChEBI" id="CHEBI:30616"/>
        <dbReference type="ChEBI" id="CHEBI:43474"/>
        <dbReference type="ChEBI" id="CHEBI:456216"/>
        <dbReference type="EC" id="3.6.4.13"/>
    </reaction>
</comment>
<dbReference type="GO" id="GO:0000462">
    <property type="term" value="P:maturation of SSU-rRNA from tricistronic rRNA transcript (SSU-rRNA, 5.8S rRNA, LSU-rRNA)"/>
    <property type="evidence" value="ECO:0007669"/>
    <property type="project" value="TreeGrafter"/>
</dbReference>
<dbReference type="EC" id="3.6.4.13" evidence="2"/>
<evidence type="ECO:0000256" key="1">
    <source>
        <dbReference type="ARBA" id="ARBA00008792"/>
    </source>
</evidence>
<evidence type="ECO:0000256" key="3">
    <source>
        <dbReference type="ARBA" id="ARBA00022741"/>
    </source>
</evidence>
<evidence type="ECO:0000256" key="7">
    <source>
        <dbReference type="ARBA" id="ARBA00047984"/>
    </source>
</evidence>
<dbReference type="GO" id="GO:0005730">
    <property type="term" value="C:nucleolus"/>
    <property type="evidence" value="ECO:0007669"/>
    <property type="project" value="TreeGrafter"/>
</dbReference>
<evidence type="ECO:0000313" key="9">
    <source>
        <dbReference type="EMBL" id="RKP23184.1"/>
    </source>
</evidence>
<dbReference type="Gene3D" id="3.40.50.300">
    <property type="entry name" value="P-loop containing nucleotide triphosphate hydrolases"/>
    <property type="match status" value="2"/>
</dbReference>